<dbReference type="AlphaFoldDB" id="A0A9X3ZI92"/>
<evidence type="ECO:0000256" key="4">
    <source>
        <dbReference type="ARBA" id="ARBA00023163"/>
    </source>
</evidence>
<evidence type="ECO:0000259" key="5">
    <source>
        <dbReference type="Pfam" id="PF04198"/>
    </source>
</evidence>
<gene>
    <name evidence="6" type="ORF">OQ273_13345</name>
</gene>
<dbReference type="SUPFAM" id="SSF46689">
    <property type="entry name" value="Homeodomain-like"/>
    <property type="match status" value="1"/>
</dbReference>
<keyword evidence="2" id="KW-0805">Transcription regulation</keyword>
<dbReference type="InterPro" id="IPR009057">
    <property type="entry name" value="Homeodomain-like_sf"/>
</dbReference>
<dbReference type="InterPro" id="IPR051054">
    <property type="entry name" value="SorC_transcr_regulators"/>
</dbReference>
<dbReference type="Pfam" id="PF04198">
    <property type="entry name" value="Sugar-bind"/>
    <property type="match status" value="1"/>
</dbReference>
<organism evidence="6 7">
    <name type="scientific">Hoeflea prorocentri</name>
    <dbReference type="NCBI Taxonomy" id="1922333"/>
    <lineage>
        <taxon>Bacteria</taxon>
        <taxon>Pseudomonadati</taxon>
        <taxon>Pseudomonadota</taxon>
        <taxon>Alphaproteobacteria</taxon>
        <taxon>Hyphomicrobiales</taxon>
        <taxon>Rhizobiaceae</taxon>
        <taxon>Hoeflea</taxon>
    </lineage>
</organism>
<evidence type="ECO:0000256" key="2">
    <source>
        <dbReference type="ARBA" id="ARBA00023015"/>
    </source>
</evidence>
<name>A0A9X3ZI92_9HYPH</name>
<evidence type="ECO:0000313" key="7">
    <source>
        <dbReference type="Proteomes" id="UP001151234"/>
    </source>
</evidence>
<dbReference type="RefSeq" id="WP_267990990.1">
    <property type="nucleotide sequence ID" value="NZ_JAPJZI010000001.1"/>
</dbReference>
<dbReference type="Gene3D" id="1.10.10.10">
    <property type="entry name" value="Winged helix-like DNA-binding domain superfamily/Winged helix DNA-binding domain"/>
    <property type="match status" value="1"/>
</dbReference>
<keyword evidence="4" id="KW-0804">Transcription</keyword>
<keyword evidence="7" id="KW-1185">Reference proteome</keyword>
<dbReference type="PANTHER" id="PTHR34294">
    <property type="entry name" value="TRANSCRIPTIONAL REGULATOR-RELATED"/>
    <property type="match status" value="1"/>
</dbReference>
<dbReference type="SUPFAM" id="SSF100950">
    <property type="entry name" value="NagB/RpiA/CoA transferase-like"/>
    <property type="match status" value="1"/>
</dbReference>
<evidence type="ECO:0000313" key="6">
    <source>
        <dbReference type="EMBL" id="MDA5399563.1"/>
    </source>
</evidence>
<dbReference type="InterPro" id="IPR037171">
    <property type="entry name" value="NagB/RpiA_transferase-like"/>
</dbReference>
<dbReference type="Gene3D" id="3.40.50.1360">
    <property type="match status" value="1"/>
</dbReference>
<comment type="similarity">
    <text evidence="1">Belongs to the SorC transcriptional regulatory family.</text>
</comment>
<dbReference type="GO" id="GO:0030246">
    <property type="term" value="F:carbohydrate binding"/>
    <property type="evidence" value="ECO:0007669"/>
    <property type="project" value="InterPro"/>
</dbReference>
<evidence type="ECO:0000256" key="3">
    <source>
        <dbReference type="ARBA" id="ARBA00023125"/>
    </source>
</evidence>
<protein>
    <recommendedName>
        <fullName evidence="5">Sugar-binding domain-containing protein</fullName>
    </recommendedName>
</protein>
<comment type="caution">
    <text evidence="6">The sequence shown here is derived from an EMBL/GenBank/DDBJ whole genome shotgun (WGS) entry which is preliminary data.</text>
</comment>
<dbReference type="Proteomes" id="UP001151234">
    <property type="component" value="Unassembled WGS sequence"/>
</dbReference>
<evidence type="ECO:0000256" key="1">
    <source>
        <dbReference type="ARBA" id="ARBA00010466"/>
    </source>
</evidence>
<proteinExistence type="inferred from homology"/>
<keyword evidence="3" id="KW-0238">DNA-binding</keyword>
<dbReference type="PANTHER" id="PTHR34294:SF1">
    <property type="entry name" value="TRANSCRIPTIONAL REGULATOR LSRR"/>
    <property type="match status" value="1"/>
</dbReference>
<dbReference type="InterPro" id="IPR036388">
    <property type="entry name" value="WH-like_DNA-bd_sf"/>
</dbReference>
<dbReference type="EMBL" id="JAPJZI010000001">
    <property type="protein sequence ID" value="MDA5399563.1"/>
    <property type="molecule type" value="Genomic_DNA"/>
</dbReference>
<sequence length="327" mass="35102">MSRNGSNPRSGGDKDALLSNVALLYYGEGLTQGEIAKRMQVSRATIVNMLRESRERGIVDIRVDGRHLSNSSLSRELKEKFALEDVYVSRSVSAAGKRGRAADLPLLARVAASAVRDIVKPGDRIGVAWGETIMAVSNVMASSPVEGAEVCQLIGSMISERVPASEFCAIQIANRLDARCFTLHAPGIVSSDELAGMMRQEPTIKSQLDRLTSLDVTIASVGHVGNDTHFQVAGMATLEEIELARQAGAVGILCCRYLDRDGRQMDLAPSSRLIAAELEQIRHAPKKLLAVCGRDRAEPTLAAIRGGLVTHLCVDEALANELMTAGD</sequence>
<dbReference type="InterPro" id="IPR007324">
    <property type="entry name" value="Sugar-bd_dom_put"/>
</dbReference>
<accession>A0A9X3ZI92</accession>
<feature type="domain" description="Sugar-binding" evidence="5">
    <location>
        <begin position="70"/>
        <end position="323"/>
    </location>
</feature>
<reference evidence="6" key="1">
    <citation type="submission" date="2022-11" db="EMBL/GenBank/DDBJ databases">
        <title>Draft genome sequence of Hoeflea poritis E7-10 and Hoeflea prorocentri PM5-8, separated from scleractinian coral Porites lutea and marine dinoflagellate.</title>
        <authorList>
            <person name="Zhang G."/>
            <person name="Wei Q."/>
            <person name="Cai L."/>
        </authorList>
    </citation>
    <scope>NUCLEOTIDE SEQUENCE</scope>
    <source>
        <strain evidence="6">PM5-8</strain>
    </source>
</reference>
<dbReference type="GO" id="GO:0003677">
    <property type="term" value="F:DNA binding"/>
    <property type="evidence" value="ECO:0007669"/>
    <property type="project" value="UniProtKB-KW"/>
</dbReference>